<feature type="non-terminal residue" evidence="1">
    <location>
        <position position="87"/>
    </location>
</feature>
<reference evidence="1" key="1">
    <citation type="journal article" date="2020" name="Fungal Divers.">
        <title>Resolving the Mortierellaceae phylogeny through synthesis of multi-gene phylogenetics and phylogenomics.</title>
        <authorList>
            <person name="Vandepol N."/>
            <person name="Liber J."/>
            <person name="Desiro A."/>
            <person name="Na H."/>
            <person name="Kennedy M."/>
            <person name="Barry K."/>
            <person name="Grigoriev I.V."/>
            <person name="Miller A.N."/>
            <person name="O'Donnell K."/>
            <person name="Stajich J.E."/>
            <person name="Bonito G."/>
        </authorList>
    </citation>
    <scope>NUCLEOTIDE SEQUENCE</scope>
    <source>
        <strain evidence="1">NRRL 2769</strain>
    </source>
</reference>
<dbReference type="AlphaFoldDB" id="A0A9P6SRX1"/>
<evidence type="ECO:0000313" key="2">
    <source>
        <dbReference type="Proteomes" id="UP000703661"/>
    </source>
</evidence>
<protein>
    <submittedName>
        <fullName evidence="1">Uncharacterized protein</fullName>
    </submittedName>
</protein>
<sequence length="87" mass="9973">ITQGNATIKIAWIRIATSIAKTIQTVNSLVSKEYFCQTFHELFLFRDFVDDDLTDMARLADEKWTSLDLQSYGFHSLEKTNNNAPIT</sequence>
<feature type="non-terminal residue" evidence="1">
    <location>
        <position position="1"/>
    </location>
</feature>
<evidence type="ECO:0000313" key="1">
    <source>
        <dbReference type="EMBL" id="KAF9994677.1"/>
    </source>
</evidence>
<accession>A0A9P6SRX1</accession>
<keyword evidence="2" id="KW-1185">Reference proteome</keyword>
<dbReference type="Proteomes" id="UP000703661">
    <property type="component" value="Unassembled WGS sequence"/>
</dbReference>
<name>A0A9P6SRX1_9FUNG</name>
<gene>
    <name evidence="1" type="ORF">BGZ80_007749</name>
</gene>
<organism evidence="1 2">
    <name type="scientific">Entomortierella chlamydospora</name>
    <dbReference type="NCBI Taxonomy" id="101097"/>
    <lineage>
        <taxon>Eukaryota</taxon>
        <taxon>Fungi</taxon>
        <taxon>Fungi incertae sedis</taxon>
        <taxon>Mucoromycota</taxon>
        <taxon>Mortierellomycotina</taxon>
        <taxon>Mortierellomycetes</taxon>
        <taxon>Mortierellales</taxon>
        <taxon>Mortierellaceae</taxon>
        <taxon>Entomortierella</taxon>
    </lineage>
</organism>
<proteinExistence type="predicted"/>
<comment type="caution">
    <text evidence="1">The sequence shown here is derived from an EMBL/GenBank/DDBJ whole genome shotgun (WGS) entry which is preliminary data.</text>
</comment>
<dbReference type="EMBL" id="JAAAID010004013">
    <property type="protein sequence ID" value="KAF9994677.1"/>
    <property type="molecule type" value="Genomic_DNA"/>
</dbReference>